<proteinExistence type="predicted"/>
<dbReference type="SMART" id="SM00516">
    <property type="entry name" value="SEC14"/>
    <property type="match status" value="1"/>
</dbReference>
<dbReference type="InterPro" id="IPR051064">
    <property type="entry name" value="SEC14/CRAL-TRIO_domain"/>
</dbReference>
<sequence>MEPTQNELELVEQLRRNLSDLSLSKHESETKNLLRFIRARNHSVQNAEVMFRRQVVWREENDLDNPQPYSFPKEFKTYWPWYITGFDDSDGPVIVVPLGEWNPGKVTGNFNEFVRYCFNGIETVWKLMQRTSQGQNKYNQFCVVLDIKGLSYKHVSNLDAMQGILEVVKAFEANYPETLKIGLIINAPYIFEVAWKLFKPFISEATHAKLKFLGSDSKLWKDELLAYMSEDQFPEKYGGRMPDCTEIQIEKGCTKRRGSNSNEFICENLMRT</sequence>
<dbReference type="PROSITE" id="PS50191">
    <property type="entry name" value="CRAL_TRIO"/>
    <property type="match status" value="1"/>
</dbReference>
<reference evidence="2 3" key="1">
    <citation type="submission" date="2024-08" db="EMBL/GenBank/DDBJ databases">
        <authorList>
            <person name="Cucini C."/>
            <person name="Frati F."/>
        </authorList>
    </citation>
    <scope>NUCLEOTIDE SEQUENCE [LARGE SCALE GENOMIC DNA]</scope>
</reference>
<organism evidence="2 3">
    <name type="scientific">Orchesella dallaii</name>
    <dbReference type="NCBI Taxonomy" id="48710"/>
    <lineage>
        <taxon>Eukaryota</taxon>
        <taxon>Metazoa</taxon>
        <taxon>Ecdysozoa</taxon>
        <taxon>Arthropoda</taxon>
        <taxon>Hexapoda</taxon>
        <taxon>Collembola</taxon>
        <taxon>Entomobryomorpha</taxon>
        <taxon>Entomobryoidea</taxon>
        <taxon>Orchesellidae</taxon>
        <taxon>Orchesellinae</taxon>
        <taxon>Orchesella</taxon>
    </lineage>
</organism>
<dbReference type="PANTHER" id="PTHR23324">
    <property type="entry name" value="SEC14 RELATED PROTEIN"/>
    <property type="match status" value="1"/>
</dbReference>
<dbReference type="Gene3D" id="3.40.525.10">
    <property type="entry name" value="CRAL-TRIO lipid binding domain"/>
    <property type="match status" value="1"/>
</dbReference>
<dbReference type="InterPro" id="IPR036273">
    <property type="entry name" value="CRAL/TRIO_N_dom_sf"/>
</dbReference>
<evidence type="ECO:0000259" key="1">
    <source>
        <dbReference type="PROSITE" id="PS50191"/>
    </source>
</evidence>
<feature type="domain" description="CRAL-TRIO" evidence="1">
    <location>
        <begin position="71"/>
        <end position="245"/>
    </location>
</feature>
<keyword evidence="3" id="KW-1185">Reference proteome</keyword>
<dbReference type="Pfam" id="PF00650">
    <property type="entry name" value="CRAL_TRIO"/>
    <property type="match status" value="1"/>
</dbReference>
<dbReference type="PANTHER" id="PTHR23324:SF87">
    <property type="entry name" value="CRAL-TRIO DOMAIN-CONTAINING PROTEIN C34C12.6"/>
    <property type="match status" value="1"/>
</dbReference>
<dbReference type="SUPFAM" id="SSF46938">
    <property type="entry name" value="CRAL/TRIO N-terminal domain"/>
    <property type="match status" value="1"/>
</dbReference>
<dbReference type="InterPro" id="IPR036865">
    <property type="entry name" value="CRAL-TRIO_dom_sf"/>
</dbReference>
<gene>
    <name evidence="2" type="ORF">ODALV1_LOCUS21008</name>
</gene>
<evidence type="ECO:0000313" key="2">
    <source>
        <dbReference type="EMBL" id="CAL8125539.1"/>
    </source>
</evidence>
<evidence type="ECO:0000313" key="3">
    <source>
        <dbReference type="Proteomes" id="UP001642540"/>
    </source>
</evidence>
<comment type="caution">
    <text evidence="2">The sequence shown here is derived from an EMBL/GenBank/DDBJ whole genome shotgun (WGS) entry which is preliminary data.</text>
</comment>
<name>A0ABP1RFJ0_9HEXA</name>
<accession>A0ABP1RFJ0</accession>
<dbReference type="Proteomes" id="UP001642540">
    <property type="component" value="Unassembled WGS sequence"/>
</dbReference>
<dbReference type="EMBL" id="CAXLJM020000069">
    <property type="protein sequence ID" value="CAL8125539.1"/>
    <property type="molecule type" value="Genomic_DNA"/>
</dbReference>
<dbReference type="SUPFAM" id="SSF52087">
    <property type="entry name" value="CRAL/TRIO domain"/>
    <property type="match status" value="1"/>
</dbReference>
<dbReference type="InterPro" id="IPR001251">
    <property type="entry name" value="CRAL-TRIO_dom"/>
</dbReference>
<protein>
    <recommendedName>
        <fullName evidence="1">CRAL-TRIO domain-containing protein</fullName>
    </recommendedName>
</protein>
<dbReference type="CDD" id="cd00170">
    <property type="entry name" value="SEC14"/>
    <property type="match status" value="1"/>
</dbReference>